<gene>
    <name evidence="4" type="ORF">WMO63_22565</name>
</gene>
<evidence type="ECO:0000256" key="2">
    <source>
        <dbReference type="ARBA" id="ARBA00022842"/>
    </source>
</evidence>
<reference evidence="4 5" key="1">
    <citation type="submission" date="2024-03" db="EMBL/GenBank/DDBJ databases">
        <title>Human intestinal bacterial collection.</title>
        <authorList>
            <person name="Pauvert C."/>
            <person name="Hitch T.C.A."/>
            <person name="Clavel T."/>
        </authorList>
    </citation>
    <scope>NUCLEOTIDE SEQUENCE [LARGE SCALE GENOMIC DNA]</scope>
    <source>
        <strain evidence="4 5">CLA-SR-H024</strain>
    </source>
</reference>
<dbReference type="SFLD" id="SFLDG01135">
    <property type="entry name" value="C1.5.6:_HAD__Beta-PGM__Phospha"/>
    <property type="match status" value="1"/>
</dbReference>
<dbReference type="Gene3D" id="1.20.120.710">
    <property type="entry name" value="Haloacid dehalogenase hydrolase-like domain"/>
    <property type="match status" value="1"/>
</dbReference>
<dbReference type="HAMAP" id="MF_02240">
    <property type="entry name" value="PSP"/>
    <property type="match status" value="1"/>
</dbReference>
<dbReference type="InterPro" id="IPR051400">
    <property type="entry name" value="HAD-like_hydrolase"/>
</dbReference>
<dbReference type="GO" id="GO:0016787">
    <property type="term" value="F:hydrolase activity"/>
    <property type="evidence" value="ECO:0007669"/>
    <property type="project" value="UniProtKB-KW"/>
</dbReference>
<evidence type="ECO:0000256" key="1">
    <source>
        <dbReference type="ARBA" id="ARBA00022801"/>
    </source>
</evidence>
<dbReference type="Gene3D" id="3.40.50.1000">
    <property type="entry name" value="HAD superfamily/HAD-like"/>
    <property type="match status" value="1"/>
</dbReference>
<keyword evidence="1 3" id="KW-0378">Hydrolase</keyword>
<dbReference type="Pfam" id="PF00702">
    <property type="entry name" value="Hydrolase"/>
    <property type="match status" value="1"/>
</dbReference>
<protein>
    <recommendedName>
        <fullName evidence="3">Phosphoserine phosphatase</fullName>
        <shortName evidence="3">PSP</shortName>
        <ecNumber evidence="3">3.1.3.3</ecNumber>
    </recommendedName>
</protein>
<comment type="catalytic activity">
    <reaction evidence="3">
        <text>O-phospho-L-serine + H2O = L-serine + phosphate</text>
        <dbReference type="Rhea" id="RHEA:21208"/>
        <dbReference type="ChEBI" id="CHEBI:15377"/>
        <dbReference type="ChEBI" id="CHEBI:33384"/>
        <dbReference type="ChEBI" id="CHEBI:43474"/>
        <dbReference type="ChEBI" id="CHEBI:57524"/>
        <dbReference type="EC" id="3.1.3.3"/>
    </reaction>
</comment>
<keyword evidence="3" id="KW-0170">Cobalt</keyword>
<name>A0ABV1F983_9BACI</name>
<dbReference type="SFLD" id="SFLDG01129">
    <property type="entry name" value="C1.5:_HAD__Beta-PGM__Phosphata"/>
    <property type="match status" value="1"/>
</dbReference>
<dbReference type="InterPro" id="IPR044266">
    <property type="entry name" value="PSP_YsaA"/>
</dbReference>
<evidence type="ECO:0000313" key="4">
    <source>
        <dbReference type="EMBL" id="MEQ2468439.1"/>
    </source>
</evidence>
<comment type="similarity">
    <text evidence="3">Belongs to the HAD-like hydrolase superfamily.</text>
</comment>
<proteinExistence type="inferred from homology"/>
<dbReference type="InterPro" id="IPR023214">
    <property type="entry name" value="HAD_sf"/>
</dbReference>
<organism evidence="4 5">
    <name type="scientific">Niallia hominis</name>
    <dbReference type="NCBI Taxonomy" id="3133173"/>
    <lineage>
        <taxon>Bacteria</taxon>
        <taxon>Bacillati</taxon>
        <taxon>Bacillota</taxon>
        <taxon>Bacilli</taxon>
        <taxon>Bacillales</taxon>
        <taxon>Bacillaceae</taxon>
        <taxon>Niallia</taxon>
    </lineage>
</organism>
<keyword evidence="3" id="KW-0718">Serine biosynthesis</keyword>
<comment type="pathway">
    <text evidence="3">Amino-acid biosynthesis; L-serine biosynthesis; L-serine from 3-phospho-D-glycerate: step 3/3.</text>
</comment>
<dbReference type="RefSeq" id="WP_251628222.1">
    <property type="nucleotide sequence ID" value="NZ_JBBMFN010000104.1"/>
</dbReference>
<comment type="catalytic activity">
    <reaction evidence="3">
        <text>O-phospho-D-serine + H2O = D-serine + phosphate</text>
        <dbReference type="Rhea" id="RHEA:24873"/>
        <dbReference type="ChEBI" id="CHEBI:15377"/>
        <dbReference type="ChEBI" id="CHEBI:35247"/>
        <dbReference type="ChEBI" id="CHEBI:43474"/>
        <dbReference type="ChEBI" id="CHEBI:58680"/>
        <dbReference type="EC" id="3.1.3.3"/>
    </reaction>
</comment>
<keyword evidence="5" id="KW-1185">Reference proteome</keyword>
<dbReference type="PANTHER" id="PTHR46470:SF3">
    <property type="entry name" value="N-ACYLNEURAMINATE-9-PHOSPHATASE"/>
    <property type="match status" value="1"/>
</dbReference>
<dbReference type="Proteomes" id="UP001465426">
    <property type="component" value="Unassembled WGS sequence"/>
</dbReference>
<dbReference type="EC" id="3.1.3.3" evidence="3"/>
<evidence type="ECO:0000313" key="5">
    <source>
        <dbReference type="Proteomes" id="UP001465426"/>
    </source>
</evidence>
<dbReference type="EMBL" id="JBBMFN010000104">
    <property type="protein sequence ID" value="MEQ2468439.1"/>
    <property type="molecule type" value="Genomic_DNA"/>
</dbReference>
<sequence>MTIKAILFDLDDTLLWDKKSVQDAFLKTCKLAEEKFNISAEHLEEAVRKEARALYEGYDTYAFTKMIGINPFEGLWGEFLEEHASFPKMREIIPIYRKEAWTKGLLALGIDDPKFGVKLAEAFPEYRKQSPHVYEETFSILDQLKGNYSLLLLTNGSPHLQNTKLSITPEISPYFDHIVISGDFGKGKPDPSIFEHAVSLLGVDKSECLMVGDNLMTDIKGANKTGIKSVWINREHVEKKEIQPTYEIHDLHDLLPILNKKD</sequence>
<dbReference type="SFLD" id="SFLDS00003">
    <property type="entry name" value="Haloacid_Dehalogenase"/>
    <property type="match status" value="1"/>
</dbReference>
<evidence type="ECO:0000256" key="3">
    <source>
        <dbReference type="HAMAP-Rule" id="MF_02240"/>
    </source>
</evidence>
<comment type="caution">
    <text evidence="4">The sequence shown here is derived from an EMBL/GenBank/DDBJ whole genome shotgun (WGS) entry which is preliminary data.</text>
</comment>
<dbReference type="InterPro" id="IPR036412">
    <property type="entry name" value="HAD-like_sf"/>
</dbReference>
<comment type="function">
    <text evidence="3">Catalyzes the last step of the phosphorylated serine biosynthetic pathway, i.e. dephosphorylation of O-phospho-L-serine to form L-serine.</text>
</comment>
<accession>A0ABV1F983</accession>
<dbReference type="PANTHER" id="PTHR46470">
    <property type="entry name" value="N-ACYLNEURAMINATE-9-PHOSPHATASE"/>
    <property type="match status" value="1"/>
</dbReference>
<dbReference type="SUPFAM" id="SSF56784">
    <property type="entry name" value="HAD-like"/>
    <property type="match status" value="1"/>
</dbReference>
<comment type="cofactor">
    <cofactor evidence="3">
        <name>Mg(2+)</name>
        <dbReference type="ChEBI" id="CHEBI:18420"/>
    </cofactor>
    <cofactor evidence="3">
        <name>Co(2+)</name>
        <dbReference type="ChEBI" id="CHEBI:48828"/>
    </cofactor>
</comment>
<dbReference type="InterPro" id="IPR006439">
    <property type="entry name" value="HAD-SF_hydro_IA"/>
</dbReference>
<keyword evidence="2 3" id="KW-0460">Magnesium</keyword>
<keyword evidence="3" id="KW-0028">Amino-acid biosynthesis</keyword>
<dbReference type="NCBIfam" id="TIGR01509">
    <property type="entry name" value="HAD-SF-IA-v3"/>
    <property type="match status" value="1"/>
</dbReference>
<dbReference type="NCBIfam" id="TIGR01549">
    <property type="entry name" value="HAD-SF-IA-v1"/>
    <property type="match status" value="1"/>
</dbReference>